<dbReference type="OrthoDB" id="10002384at2759"/>
<protein>
    <submittedName>
        <fullName evidence="1">Uncharacterized protein</fullName>
    </submittedName>
</protein>
<keyword evidence="2" id="KW-1185">Reference proteome</keyword>
<gene>
    <name evidence="1" type="ORF">LY90DRAFT_664993</name>
</gene>
<dbReference type="AlphaFoldDB" id="A0A1Y2F2Z3"/>
<accession>A0A1Y2F2Z3</accession>
<dbReference type="Pfam" id="PF15734">
    <property type="entry name" value="MIIP"/>
    <property type="match status" value="1"/>
</dbReference>
<evidence type="ECO:0000313" key="2">
    <source>
        <dbReference type="Proteomes" id="UP000193920"/>
    </source>
</evidence>
<proteinExistence type="predicted"/>
<comment type="caution">
    <text evidence="1">The sequence shown here is derived from an EMBL/GenBank/DDBJ whole genome shotgun (WGS) entry which is preliminary data.</text>
</comment>
<dbReference type="InterPro" id="IPR031466">
    <property type="entry name" value="MIIP"/>
</dbReference>
<organism evidence="1 2">
    <name type="scientific">Neocallimastix californiae</name>
    <dbReference type="NCBI Taxonomy" id="1754190"/>
    <lineage>
        <taxon>Eukaryota</taxon>
        <taxon>Fungi</taxon>
        <taxon>Fungi incertae sedis</taxon>
        <taxon>Chytridiomycota</taxon>
        <taxon>Chytridiomycota incertae sedis</taxon>
        <taxon>Neocallimastigomycetes</taxon>
        <taxon>Neocallimastigales</taxon>
        <taxon>Neocallimastigaceae</taxon>
        <taxon>Neocallimastix</taxon>
    </lineage>
</organism>
<dbReference type="Proteomes" id="UP000193920">
    <property type="component" value="Unassembled WGS sequence"/>
</dbReference>
<dbReference type="GO" id="GO:0030336">
    <property type="term" value="P:negative regulation of cell migration"/>
    <property type="evidence" value="ECO:0007669"/>
    <property type="project" value="InterPro"/>
</dbReference>
<dbReference type="GO" id="GO:0010972">
    <property type="term" value="P:negative regulation of G2/M transition of mitotic cell cycle"/>
    <property type="evidence" value="ECO:0007669"/>
    <property type="project" value="InterPro"/>
</dbReference>
<reference evidence="1 2" key="1">
    <citation type="submission" date="2016-08" db="EMBL/GenBank/DDBJ databases">
        <title>A Parts List for Fungal Cellulosomes Revealed by Comparative Genomics.</title>
        <authorList>
            <consortium name="DOE Joint Genome Institute"/>
            <person name="Haitjema C.H."/>
            <person name="Gilmore S.P."/>
            <person name="Henske J.K."/>
            <person name="Solomon K.V."/>
            <person name="De Groot R."/>
            <person name="Kuo A."/>
            <person name="Mondo S.J."/>
            <person name="Salamov A.A."/>
            <person name="Labutti K."/>
            <person name="Zhao Z."/>
            <person name="Chiniquy J."/>
            <person name="Barry K."/>
            <person name="Brewer H.M."/>
            <person name="Purvine S.O."/>
            <person name="Wright A.T."/>
            <person name="Boxma B."/>
            <person name="Van Alen T."/>
            <person name="Hackstein J.H."/>
            <person name="Baker S.E."/>
            <person name="Grigoriev I.V."/>
            <person name="O'Malley M.A."/>
        </authorList>
    </citation>
    <scope>NUCLEOTIDE SEQUENCE [LARGE SCALE GENOMIC DNA]</scope>
    <source>
        <strain evidence="1 2">G1</strain>
    </source>
</reference>
<dbReference type="EMBL" id="MCOG01000017">
    <property type="protein sequence ID" value="ORY78268.1"/>
    <property type="molecule type" value="Genomic_DNA"/>
</dbReference>
<name>A0A1Y2F2Z3_9FUNG</name>
<sequence length="272" mass="32745">MYTNDYDGDDDYIDEWNPSSSDQVSWYGSDYEQQDHDLDILDKLREDTQELIERQNNSTLLKRKNEKYSQDLITSLKNERYLRRSEILLRPDTFFEDIQQFRDEYEQYTKGQEPKEGIKENNYFPPPENCKKYMKSQKLEEKYLVDDEPYYGYYSLNKRLFPVNENKCYLYPLNKSNLSEKEKGPGKIPDEYPIKISIKKDQFKPVKKNNKHHRRKSYDPYNSISLNSYLCKGYDTMGQSSRNKESNTVSLNKELNGKNPKEITFNQQYYFY</sequence>
<evidence type="ECO:0000313" key="1">
    <source>
        <dbReference type="EMBL" id="ORY78268.1"/>
    </source>
</evidence>